<feature type="transmembrane region" description="Helical" evidence="9">
    <location>
        <begin position="275"/>
        <end position="297"/>
    </location>
</feature>
<keyword evidence="6 9" id="KW-0812">Transmembrane</keyword>
<comment type="caution">
    <text evidence="11">The sequence shown here is derived from an EMBL/GenBank/DDBJ whole genome shotgun (WGS) entry which is preliminary data.</text>
</comment>
<comment type="function">
    <text evidence="1">Part of the binding-protein-dependent transport system for phosphate; probably responsible for the translocation of the substrate across the membrane.</text>
</comment>
<gene>
    <name evidence="11" type="primary">pstA</name>
    <name evidence="11" type="ORF">R2Q92_05710</name>
</gene>
<keyword evidence="12" id="KW-1185">Reference proteome</keyword>
<name>A0ABU5N5J3_9MICO</name>
<evidence type="ECO:0000259" key="10">
    <source>
        <dbReference type="PROSITE" id="PS50928"/>
    </source>
</evidence>
<dbReference type="Pfam" id="PF00528">
    <property type="entry name" value="BPD_transp_1"/>
    <property type="match status" value="1"/>
</dbReference>
<evidence type="ECO:0000256" key="5">
    <source>
        <dbReference type="ARBA" id="ARBA00022475"/>
    </source>
</evidence>
<evidence type="ECO:0000256" key="2">
    <source>
        <dbReference type="ARBA" id="ARBA00004651"/>
    </source>
</evidence>
<evidence type="ECO:0000256" key="8">
    <source>
        <dbReference type="ARBA" id="ARBA00023136"/>
    </source>
</evidence>
<keyword evidence="8 9" id="KW-0472">Membrane</keyword>
<dbReference type="PANTHER" id="PTHR43470">
    <property type="entry name" value="PHOSPHATE TRANSPORT SYSTEM PERMEASE PROTEIN PSTA-RELATED"/>
    <property type="match status" value="1"/>
</dbReference>
<comment type="similarity">
    <text evidence="3 9">Belongs to the binding-protein-dependent transport system permease family. CysTW subfamily.</text>
</comment>
<dbReference type="InterPro" id="IPR035906">
    <property type="entry name" value="MetI-like_sf"/>
</dbReference>
<feature type="transmembrane region" description="Helical" evidence="9">
    <location>
        <begin position="90"/>
        <end position="111"/>
    </location>
</feature>
<evidence type="ECO:0000256" key="6">
    <source>
        <dbReference type="ARBA" id="ARBA00022692"/>
    </source>
</evidence>
<reference evidence="11 12" key="1">
    <citation type="submission" date="2023-10" db="EMBL/GenBank/DDBJ databases">
        <title>Microbacterium xanthum sp. nov., isolated from seaweed.</title>
        <authorList>
            <person name="Lee S.D."/>
        </authorList>
    </citation>
    <scope>NUCLEOTIDE SEQUENCE [LARGE SCALE GENOMIC DNA]</scope>
    <source>
        <strain evidence="11 12">KCTC 19124</strain>
    </source>
</reference>
<dbReference type="SUPFAM" id="SSF161098">
    <property type="entry name" value="MetI-like"/>
    <property type="match status" value="1"/>
</dbReference>
<protein>
    <recommendedName>
        <fullName evidence="9">Phosphate transport system permease protein PstA</fullName>
    </recommendedName>
</protein>
<feature type="transmembrane region" description="Helical" evidence="9">
    <location>
        <begin position="132"/>
        <end position="152"/>
    </location>
</feature>
<evidence type="ECO:0000256" key="3">
    <source>
        <dbReference type="ARBA" id="ARBA00007069"/>
    </source>
</evidence>
<proteinExistence type="inferred from homology"/>
<evidence type="ECO:0000256" key="4">
    <source>
        <dbReference type="ARBA" id="ARBA00022448"/>
    </source>
</evidence>
<accession>A0ABU5N5J3</accession>
<feature type="transmembrane region" description="Helical" evidence="9">
    <location>
        <begin position="158"/>
        <end position="176"/>
    </location>
</feature>
<evidence type="ECO:0000313" key="11">
    <source>
        <dbReference type="EMBL" id="MDZ8161327.1"/>
    </source>
</evidence>
<dbReference type="NCBIfam" id="TIGR00974">
    <property type="entry name" value="3a0107s02c"/>
    <property type="match status" value="1"/>
</dbReference>
<dbReference type="InterPro" id="IPR005672">
    <property type="entry name" value="Phosphate_PstA"/>
</dbReference>
<organism evidence="11 12">
    <name type="scientific">Microbacterium aquimaris</name>
    <dbReference type="NCBI Taxonomy" id="459816"/>
    <lineage>
        <taxon>Bacteria</taxon>
        <taxon>Bacillati</taxon>
        <taxon>Actinomycetota</taxon>
        <taxon>Actinomycetes</taxon>
        <taxon>Micrococcales</taxon>
        <taxon>Microbacteriaceae</taxon>
        <taxon>Microbacterium</taxon>
    </lineage>
</organism>
<keyword evidence="4" id="KW-0813">Transport</keyword>
<dbReference type="EMBL" id="JAWJYN010000001">
    <property type="protein sequence ID" value="MDZ8161327.1"/>
    <property type="molecule type" value="Genomic_DNA"/>
</dbReference>
<keyword evidence="5 9" id="KW-1003">Cell membrane</keyword>
<evidence type="ECO:0000256" key="9">
    <source>
        <dbReference type="RuleBase" id="RU363043"/>
    </source>
</evidence>
<dbReference type="CDD" id="cd06261">
    <property type="entry name" value="TM_PBP2"/>
    <property type="match status" value="1"/>
</dbReference>
<dbReference type="Proteomes" id="UP001291912">
    <property type="component" value="Unassembled WGS sequence"/>
</dbReference>
<evidence type="ECO:0000313" key="12">
    <source>
        <dbReference type="Proteomes" id="UP001291912"/>
    </source>
</evidence>
<evidence type="ECO:0000256" key="1">
    <source>
        <dbReference type="ARBA" id="ARBA00003510"/>
    </source>
</evidence>
<dbReference type="Gene3D" id="1.10.3720.10">
    <property type="entry name" value="MetI-like"/>
    <property type="match status" value="1"/>
</dbReference>
<feature type="transmembrane region" description="Helical" evidence="9">
    <location>
        <begin position="32"/>
        <end position="58"/>
    </location>
</feature>
<feature type="transmembrane region" description="Helical" evidence="9">
    <location>
        <begin position="227"/>
        <end position="245"/>
    </location>
</feature>
<dbReference type="RefSeq" id="WP_194423956.1">
    <property type="nucleotide sequence ID" value="NZ_BAAAPT010000001.1"/>
</dbReference>
<keyword evidence="7 9" id="KW-1133">Transmembrane helix</keyword>
<evidence type="ECO:0000256" key="7">
    <source>
        <dbReference type="ARBA" id="ARBA00022989"/>
    </source>
</evidence>
<feature type="domain" description="ABC transmembrane type-1" evidence="10">
    <location>
        <begin position="86"/>
        <end position="294"/>
    </location>
</feature>
<dbReference type="PROSITE" id="PS50928">
    <property type="entry name" value="ABC_TM1"/>
    <property type="match status" value="1"/>
</dbReference>
<sequence length="305" mass="32958">MSLATKDRTREVRITDKLNTSGRSGERKPGPLLFYIALWLSLLIAFAVLATLLVTILLDGWTKLTPTLFTNYPAADPDEAGARPAILGSLWVIATTAVMTLPLGIAAAIHMEEFADTKNWFNRLIELNVQNLAAVPSIIYGLLALGFLALLQVSNKNIVIGGALALSLLILPVIIISTREGLRAVPGEIRDGSLALGATRWQTVWRQVLPASVPSIATGSILALSRALGEAAPLLVLGALVYITFDPNGLMSGYTTLPIQIFNWTGRPQEGFHQLAAATSVLLLGVLLLMNALAIFIRNKYQKRW</sequence>
<comment type="subcellular location">
    <subcellularLocation>
        <location evidence="2 9">Cell membrane</location>
        <topology evidence="2 9">Multi-pass membrane protein</topology>
    </subcellularLocation>
</comment>
<dbReference type="PANTHER" id="PTHR43470:SF5">
    <property type="entry name" value="PHOSPHATE TRANSPORT SYSTEM PERMEASE PROTEIN PSTA"/>
    <property type="match status" value="1"/>
</dbReference>
<dbReference type="InterPro" id="IPR000515">
    <property type="entry name" value="MetI-like"/>
</dbReference>